<evidence type="ECO:0000256" key="2">
    <source>
        <dbReference type="ARBA" id="ARBA00012662"/>
    </source>
</evidence>
<name>A0A5P2G057_9BACT</name>
<dbReference type="SMART" id="SM00812">
    <property type="entry name" value="Alpha_L_fucos"/>
    <property type="match status" value="1"/>
</dbReference>
<feature type="signal peptide" evidence="7">
    <location>
        <begin position="1"/>
        <end position="24"/>
    </location>
</feature>
<keyword evidence="3 7" id="KW-0732">Signal</keyword>
<evidence type="ECO:0000256" key="4">
    <source>
        <dbReference type="ARBA" id="ARBA00022801"/>
    </source>
</evidence>
<dbReference type="InterPro" id="IPR017853">
    <property type="entry name" value="GH"/>
</dbReference>
<gene>
    <name evidence="10" type="ORF">E0W69_000485</name>
</gene>
<dbReference type="Gene3D" id="2.60.120.260">
    <property type="entry name" value="Galactose-binding domain-like"/>
    <property type="match status" value="2"/>
</dbReference>
<dbReference type="InterPro" id="IPR008979">
    <property type="entry name" value="Galactose-bd-like_sf"/>
</dbReference>
<dbReference type="SUPFAM" id="SSF51445">
    <property type="entry name" value="(Trans)glycosidases"/>
    <property type="match status" value="1"/>
</dbReference>
<evidence type="ECO:0000313" key="11">
    <source>
        <dbReference type="Proteomes" id="UP000292424"/>
    </source>
</evidence>
<dbReference type="Pfam" id="PF00754">
    <property type="entry name" value="F5_F8_type_C"/>
    <property type="match status" value="1"/>
</dbReference>
<evidence type="ECO:0000259" key="9">
    <source>
        <dbReference type="Pfam" id="PF01120"/>
    </source>
</evidence>
<feature type="chain" id="PRO_5024373456" description="alpha-L-fucosidase" evidence="7">
    <location>
        <begin position="25"/>
        <end position="631"/>
    </location>
</feature>
<keyword evidence="11" id="KW-1185">Reference proteome</keyword>
<keyword evidence="4" id="KW-0378">Hydrolase</keyword>
<feature type="compositionally biased region" description="Polar residues" evidence="6">
    <location>
        <begin position="270"/>
        <end position="285"/>
    </location>
</feature>
<comment type="similarity">
    <text evidence="1">Belongs to the glycosyl hydrolase 29 family.</text>
</comment>
<dbReference type="GO" id="GO:0005764">
    <property type="term" value="C:lysosome"/>
    <property type="evidence" value="ECO:0007669"/>
    <property type="project" value="TreeGrafter"/>
</dbReference>
<reference evidence="10 11" key="1">
    <citation type="submission" date="2019-09" db="EMBL/GenBank/DDBJ databases">
        <title>Complete genome sequence of Arachidicoccus sp. B3-10 isolated from apple orchard soil.</title>
        <authorList>
            <person name="Kim H.S."/>
            <person name="Han K.-I."/>
            <person name="Suh M.K."/>
            <person name="Lee K.C."/>
            <person name="Eom M.K."/>
            <person name="Kim J.-S."/>
            <person name="Kang S.W."/>
            <person name="Sin Y."/>
            <person name="Lee J.-S."/>
        </authorList>
    </citation>
    <scope>NUCLEOTIDE SEQUENCE [LARGE SCALE GENOMIC DNA]</scope>
    <source>
        <strain evidence="10 11">B3-10</strain>
    </source>
</reference>
<proteinExistence type="inferred from homology"/>
<dbReference type="RefSeq" id="WP_131328080.1">
    <property type="nucleotide sequence ID" value="NZ_CP044016.1"/>
</dbReference>
<dbReference type="GO" id="GO:0016139">
    <property type="term" value="P:glycoside catabolic process"/>
    <property type="evidence" value="ECO:0007669"/>
    <property type="project" value="TreeGrafter"/>
</dbReference>
<dbReference type="Proteomes" id="UP000292424">
    <property type="component" value="Chromosome"/>
</dbReference>
<dbReference type="EC" id="3.2.1.51" evidence="2"/>
<dbReference type="Pfam" id="PF01120">
    <property type="entry name" value="Alpha_L_fucos"/>
    <property type="match status" value="1"/>
</dbReference>
<dbReference type="GO" id="GO:0006004">
    <property type="term" value="P:fucose metabolic process"/>
    <property type="evidence" value="ECO:0007669"/>
    <property type="project" value="TreeGrafter"/>
</dbReference>
<dbReference type="EMBL" id="CP044016">
    <property type="protein sequence ID" value="QES87202.1"/>
    <property type="molecule type" value="Genomic_DNA"/>
</dbReference>
<feature type="domain" description="Glycoside hydrolase family 29 N-terminal" evidence="9">
    <location>
        <begin position="45"/>
        <end position="355"/>
    </location>
</feature>
<evidence type="ECO:0000256" key="1">
    <source>
        <dbReference type="ARBA" id="ARBA00007951"/>
    </source>
</evidence>
<feature type="region of interest" description="Disordered" evidence="6">
    <location>
        <begin position="260"/>
        <end position="286"/>
    </location>
</feature>
<dbReference type="AlphaFoldDB" id="A0A5P2G057"/>
<dbReference type="Gene3D" id="3.20.20.80">
    <property type="entry name" value="Glycosidases"/>
    <property type="match status" value="1"/>
</dbReference>
<evidence type="ECO:0000256" key="5">
    <source>
        <dbReference type="ARBA" id="ARBA00023295"/>
    </source>
</evidence>
<dbReference type="SUPFAM" id="SSF49785">
    <property type="entry name" value="Galactose-binding domain-like"/>
    <property type="match status" value="2"/>
</dbReference>
<evidence type="ECO:0000256" key="3">
    <source>
        <dbReference type="ARBA" id="ARBA00022729"/>
    </source>
</evidence>
<dbReference type="SMR" id="A0A5P2G057"/>
<dbReference type="InterPro" id="IPR000421">
    <property type="entry name" value="FA58C"/>
</dbReference>
<evidence type="ECO:0000259" key="8">
    <source>
        <dbReference type="Pfam" id="PF00754"/>
    </source>
</evidence>
<dbReference type="InterPro" id="IPR057739">
    <property type="entry name" value="Glyco_hydro_29_N"/>
</dbReference>
<dbReference type="PANTHER" id="PTHR10030">
    <property type="entry name" value="ALPHA-L-FUCOSIDASE"/>
    <property type="match status" value="1"/>
</dbReference>
<dbReference type="GO" id="GO:0004560">
    <property type="term" value="F:alpha-L-fucosidase activity"/>
    <property type="evidence" value="ECO:0007669"/>
    <property type="project" value="InterPro"/>
</dbReference>
<evidence type="ECO:0000256" key="7">
    <source>
        <dbReference type="SAM" id="SignalP"/>
    </source>
</evidence>
<dbReference type="OrthoDB" id="107551at2"/>
<accession>A0A5P2G057</accession>
<organism evidence="10 11">
    <name type="scientific">Rhizosphaericola mali</name>
    <dbReference type="NCBI Taxonomy" id="2545455"/>
    <lineage>
        <taxon>Bacteria</taxon>
        <taxon>Pseudomonadati</taxon>
        <taxon>Bacteroidota</taxon>
        <taxon>Chitinophagia</taxon>
        <taxon>Chitinophagales</taxon>
        <taxon>Chitinophagaceae</taxon>
        <taxon>Rhizosphaericola</taxon>
    </lineage>
</organism>
<evidence type="ECO:0000256" key="6">
    <source>
        <dbReference type="SAM" id="MobiDB-lite"/>
    </source>
</evidence>
<sequence>MYRNAKIIRNILLSTCAFPLFTFAQNAPQPYGVLPSTRQLRWQEMEMYCLIHFTPTTFQDKEWGYGDADPNLFYPTDFNPNQIATAAAAAGIKGLIIVAKHHDGFCLWPTKATDYNVSHSKWENGRGDVVGAFMKAAKLNHLKFGAYLSAWDRHDTRYGTSAYTDVYRQELTELMTHYGPLFISWHDGANGGDGYYGGKNEKRLVDRTSYYDWDTKTWPIVRKLQPNAVIFSDIGWDVRWVGNEDGMASVPSWETITLQGLNGKKPAPGESNTDNNPSGVRNGNQWIPAECDVPLRPGWFYHKKDDGKTKTPDELFDLYIKSVGRSACLDLGLSPMPSGQLNEEDVKTLQAFGQKIKQTFAHNIAKWAIIEASNVRGKSEQFSPEKILDADRYSYYATDDEVHDPTLEVHLNDTTPFDIIRLRENIKLGQRLDSVRIEYWENGQWKFLIKGESVGANLLLKLDRPISTERLKIHLYAPVAPTLSDFGLFKESQIAFKKTTSNTTIYLNTTDYTVLDANIWKNALDGNSNTFADVPSTQSIIWKLKVPISGIEYLPRQDGKKEGLLKKYEIWTSLDNIHWDKLQSGEFANIEANPISQRIQLSSVYKGTYIQLRPILEGSSNYTSSEWKLFK</sequence>
<keyword evidence="5" id="KW-0326">Glycosidase</keyword>
<dbReference type="KEGG" id="arac:E0W69_000485"/>
<dbReference type="PANTHER" id="PTHR10030:SF37">
    <property type="entry name" value="ALPHA-L-FUCOSIDASE-RELATED"/>
    <property type="match status" value="1"/>
</dbReference>
<feature type="domain" description="F5/8 type C" evidence="8">
    <location>
        <begin position="521"/>
        <end position="622"/>
    </location>
</feature>
<protein>
    <recommendedName>
        <fullName evidence="2">alpha-L-fucosidase</fullName>
        <ecNumber evidence="2">3.2.1.51</ecNumber>
    </recommendedName>
</protein>
<evidence type="ECO:0000313" key="10">
    <source>
        <dbReference type="EMBL" id="QES87202.1"/>
    </source>
</evidence>
<dbReference type="InterPro" id="IPR000933">
    <property type="entry name" value="Glyco_hydro_29"/>
</dbReference>